<evidence type="ECO:0000256" key="1">
    <source>
        <dbReference type="SAM" id="MobiDB-lite"/>
    </source>
</evidence>
<organism evidence="2 3">
    <name type="scientific">Alicyclobacillus macrosporangiidus</name>
    <dbReference type="NCBI Taxonomy" id="392015"/>
    <lineage>
        <taxon>Bacteria</taxon>
        <taxon>Bacillati</taxon>
        <taxon>Bacillota</taxon>
        <taxon>Bacilli</taxon>
        <taxon>Bacillales</taxon>
        <taxon>Alicyclobacillaceae</taxon>
        <taxon>Alicyclobacillus</taxon>
    </lineage>
</organism>
<dbReference type="AlphaFoldDB" id="A0A1I7HH17"/>
<dbReference type="EMBL" id="FPBV01000004">
    <property type="protein sequence ID" value="SFU60044.1"/>
    <property type="molecule type" value="Genomic_DNA"/>
</dbReference>
<sequence length="118" mass="12848">MKRMNDVPTRVKEGNPDGIEGYTGIQERLRLLGEVQMPAHLRDRVRDRHCAGGGSVTSGKPCERQNAGVDRWKHGCSAGVDDRDGCVPVERCAWVPPDPPVKQAGNMVNAESPKQGFG</sequence>
<protein>
    <submittedName>
        <fullName evidence="2">Uncharacterized protein</fullName>
    </submittedName>
</protein>
<dbReference type="Proteomes" id="UP000183508">
    <property type="component" value="Unassembled WGS sequence"/>
</dbReference>
<reference evidence="3" key="1">
    <citation type="submission" date="2016-10" db="EMBL/GenBank/DDBJ databases">
        <authorList>
            <person name="Varghese N."/>
        </authorList>
    </citation>
    <scope>NUCLEOTIDE SEQUENCE [LARGE SCALE GENOMIC DNA]</scope>
    <source>
        <strain evidence="3">DSM 17980</strain>
    </source>
</reference>
<feature type="region of interest" description="Disordered" evidence="1">
    <location>
        <begin position="94"/>
        <end position="118"/>
    </location>
</feature>
<name>A0A1I7HH17_9BACL</name>
<accession>A0A1I7HH17</accession>
<evidence type="ECO:0000313" key="2">
    <source>
        <dbReference type="EMBL" id="SFU60044.1"/>
    </source>
</evidence>
<evidence type="ECO:0000313" key="3">
    <source>
        <dbReference type="Proteomes" id="UP000183508"/>
    </source>
</evidence>
<keyword evidence="3" id="KW-1185">Reference proteome</keyword>
<feature type="region of interest" description="Disordered" evidence="1">
    <location>
        <begin position="1"/>
        <end position="20"/>
    </location>
</feature>
<proteinExistence type="predicted"/>
<gene>
    <name evidence="2" type="ORF">SAMN05421543_104192</name>
</gene>